<proteinExistence type="predicted"/>
<dbReference type="Proteomes" id="UP000688137">
    <property type="component" value="Unassembled WGS sequence"/>
</dbReference>
<feature type="region of interest" description="Disordered" evidence="1">
    <location>
        <begin position="63"/>
        <end position="95"/>
    </location>
</feature>
<protein>
    <submittedName>
        <fullName evidence="2">Uncharacterized protein</fullName>
    </submittedName>
</protein>
<reference evidence="2" key="1">
    <citation type="submission" date="2021-01" db="EMBL/GenBank/DDBJ databases">
        <authorList>
            <consortium name="Genoscope - CEA"/>
            <person name="William W."/>
        </authorList>
    </citation>
    <scope>NUCLEOTIDE SEQUENCE</scope>
</reference>
<dbReference type="AlphaFoldDB" id="A0A8S1PZ10"/>
<evidence type="ECO:0000256" key="1">
    <source>
        <dbReference type="SAM" id="MobiDB-lite"/>
    </source>
</evidence>
<keyword evidence="3" id="KW-1185">Reference proteome</keyword>
<name>A0A8S1PZ10_PARPR</name>
<evidence type="ECO:0000313" key="2">
    <source>
        <dbReference type="EMBL" id="CAD8108434.1"/>
    </source>
</evidence>
<sequence length="254" mass="29786">MNHAYYVPSYQTSYHIQQQACLNRNPENIADQLKLLKSKKHVNQSLHNNKDYLIKQHQFKSQKNISSTKLHSSRRQKSQDDEQISQTINPTIRQLSKQSKRMNGYLIKQQLNSNSYQSHKQQQITDYHTVNKDKTIIKTEPDTQLCSDRIICYKTPIIISKQIQSKEQIKSICNQIYPQNKPVDEITNLKLDIGNENQRKNPKLKTDVQEKILDLLMLSTRELKFKLSDKRTKQTSIPKTTKAGLPVDFFNFKK</sequence>
<gene>
    <name evidence="2" type="ORF">PPRIM_AZ9-3.1.T1370058</name>
</gene>
<comment type="caution">
    <text evidence="2">The sequence shown here is derived from an EMBL/GenBank/DDBJ whole genome shotgun (WGS) entry which is preliminary data.</text>
</comment>
<feature type="compositionally biased region" description="Polar residues" evidence="1">
    <location>
        <begin position="84"/>
        <end position="95"/>
    </location>
</feature>
<evidence type="ECO:0000313" key="3">
    <source>
        <dbReference type="Proteomes" id="UP000688137"/>
    </source>
</evidence>
<dbReference type="OMA" id="LHTNKDY"/>
<dbReference type="EMBL" id="CAJJDM010000140">
    <property type="protein sequence ID" value="CAD8108434.1"/>
    <property type="molecule type" value="Genomic_DNA"/>
</dbReference>
<organism evidence="2 3">
    <name type="scientific">Paramecium primaurelia</name>
    <dbReference type="NCBI Taxonomy" id="5886"/>
    <lineage>
        <taxon>Eukaryota</taxon>
        <taxon>Sar</taxon>
        <taxon>Alveolata</taxon>
        <taxon>Ciliophora</taxon>
        <taxon>Intramacronucleata</taxon>
        <taxon>Oligohymenophorea</taxon>
        <taxon>Peniculida</taxon>
        <taxon>Parameciidae</taxon>
        <taxon>Paramecium</taxon>
    </lineage>
</organism>
<accession>A0A8S1PZ10</accession>